<dbReference type="Gene3D" id="3.30.530.20">
    <property type="match status" value="1"/>
</dbReference>
<sequence length="166" mass="18350">MRIPRFPEPAATGSVTIHATAAQAYAVISDPTAMARFAEETYRARWLDGGTHAVVGARFQGWNRNGLRRWATRCRVTDAAATQRFAYEVTVTPLDVPISRWQYDIAPAEQGCAITETNWIRVPLWFVPVAILVTGVRNRMGANGAHIGTTLERLKAHLEAVPSPRP</sequence>
<evidence type="ECO:0000313" key="2">
    <source>
        <dbReference type="Proteomes" id="UP001218629"/>
    </source>
</evidence>
<reference evidence="1 2" key="1">
    <citation type="submission" date="2022-03" db="EMBL/GenBank/DDBJ databases">
        <title>Streptomyces yunnanensis P86,complete genome.</title>
        <authorList>
            <person name="Chen S."/>
            <person name="Zhang Q."/>
        </authorList>
    </citation>
    <scope>NUCLEOTIDE SEQUENCE [LARGE SCALE GENOMIC DNA]</scope>
    <source>
        <strain evidence="1 2">P86</strain>
    </source>
</reference>
<proteinExistence type="predicted"/>
<dbReference type="RefSeq" id="WP_275305805.1">
    <property type="nucleotide sequence ID" value="NZ_CP095749.1"/>
</dbReference>
<dbReference type="Proteomes" id="UP001218629">
    <property type="component" value="Chromosome"/>
</dbReference>
<gene>
    <name evidence="1" type="ORF">MOV08_01235</name>
</gene>
<accession>A0ABY7ZZE8</accession>
<dbReference type="CDD" id="cd07812">
    <property type="entry name" value="SRPBCC"/>
    <property type="match status" value="1"/>
</dbReference>
<keyword evidence="2" id="KW-1185">Reference proteome</keyword>
<dbReference type="InterPro" id="IPR019587">
    <property type="entry name" value="Polyketide_cyclase/dehydratase"/>
</dbReference>
<dbReference type="Pfam" id="PF10604">
    <property type="entry name" value="Polyketide_cyc2"/>
    <property type="match status" value="1"/>
</dbReference>
<evidence type="ECO:0000313" key="1">
    <source>
        <dbReference type="EMBL" id="WEB38065.1"/>
    </source>
</evidence>
<organism evidence="1 2">
    <name type="scientific">Streptomyces yunnanensis</name>
    <dbReference type="NCBI Taxonomy" id="156453"/>
    <lineage>
        <taxon>Bacteria</taxon>
        <taxon>Bacillati</taxon>
        <taxon>Actinomycetota</taxon>
        <taxon>Actinomycetes</taxon>
        <taxon>Kitasatosporales</taxon>
        <taxon>Streptomycetaceae</taxon>
        <taxon>Streptomyces</taxon>
    </lineage>
</organism>
<name>A0ABY7ZZE8_9ACTN</name>
<dbReference type="EMBL" id="CP095749">
    <property type="protein sequence ID" value="WEB38065.1"/>
    <property type="molecule type" value="Genomic_DNA"/>
</dbReference>
<dbReference type="InterPro" id="IPR023393">
    <property type="entry name" value="START-like_dom_sf"/>
</dbReference>
<dbReference type="SUPFAM" id="SSF55961">
    <property type="entry name" value="Bet v1-like"/>
    <property type="match status" value="1"/>
</dbReference>
<protein>
    <submittedName>
        <fullName evidence="1">SRPBCC family protein</fullName>
    </submittedName>
</protein>